<dbReference type="PANTHER" id="PTHR48069">
    <property type="entry name" value="DIHYDROFOLATE REDUCTASE"/>
    <property type="match status" value="1"/>
</dbReference>
<reference evidence="11 12" key="1">
    <citation type="journal article" date="2016" name="Front. Microbiol.">
        <title>Microevolution Analysis of Bacillus coahuilensis Unveils Differences in Phosphorus Acquisition Strategies and Their Regulation.</title>
        <authorList>
            <person name="Gomez-Lunar Z."/>
            <person name="Hernandez-Gonzalez I."/>
            <person name="Rodriguez-Torres M.D."/>
            <person name="Souza V."/>
            <person name="Olmedo-Alvarez G."/>
        </authorList>
    </citation>
    <scope>NUCLEOTIDE SEQUENCE [LARGE SCALE GENOMIC DNA]</scope>
    <source>
        <strain evidence="12">p1.1.43</strain>
    </source>
</reference>
<dbReference type="GO" id="GO:0070401">
    <property type="term" value="F:NADP+ binding"/>
    <property type="evidence" value="ECO:0007669"/>
    <property type="project" value="UniProtKB-ARBA"/>
</dbReference>
<evidence type="ECO:0000256" key="7">
    <source>
        <dbReference type="ARBA" id="ARBA00025067"/>
    </source>
</evidence>
<comment type="caution">
    <text evidence="11">The sequence shown here is derived from an EMBL/GenBank/DDBJ whole genome shotgun (WGS) entry which is preliminary data.</text>
</comment>
<dbReference type="Gene3D" id="3.40.430.10">
    <property type="entry name" value="Dihydrofolate Reductase, subunit A"/>
    <property type="match status" value="1"/>
</dbReference>
<keyword evidence="4 8" id="KW-0554">One-carbon metabolism</keyword>
<dbReference type="UniPathway" id="UPA00077">
    <property type="reaction ID" value="UER00158"/>
</dbReference>
<evidence type="ECO:0000259" key="10">
    <source>
        <dbReference type="PROSITE" id="PS51330"/>
    </source>
</evidence>
<dbReference type="InterPro" id="IPR024072">
    <property type="entry name" value="DHFR-like_dom_sf"/>
</dbReference>
<dbReference type="PIRSF" id="PIRSF000194">
    <property type="entry name" value="DHFR"/>
    <property type="match status" value="1"/>
</dbReference>
<dbReference type="GO" id="GO:0046655">
    <property type="term" value="P:folic acid metabolic process"/>
    <property type="evidence" value="ECO:0007669"/>
    <property type="project" value="TreeGrafter"/>
</dbReference>
<dbReference type="InterPro" id="IPR001796">
    <property type="entry name" value="DHFR_dom"/>
</dbReference>
<feature type="domain" description="DHFR" evidence="10">
    <location>
        <begin position="1"/>
        <end position="160"/>
    </location>
</feature>
<evidence type="ECO:0000256" key="2">
    <source>
        <dbReference type="ARBA" id="ARBA00009539"/>
    </source>
</evidence>
<accession>A0A147K8I8</accession>
<comment type="function">
    <text evidence="7 8">Key enzyme in folate metabolism. Catalyzes an essential reaction for de novo glycine and purine synthesis, and for DNA precursor synthesis.</text>
</comment>
<evidence type="ECO:0000256" key="6">
    <source>
        <dbReference type="ARBA" id="ARBA00023002"/>
    </source>
</evidence>
<sequence>MITLIWAMDENGLIGKDNSMPWHLPKDLKHFKTKTTGRTIIMGRKTFESLGKPLPNRKNIVLTRNQHSHIEGCETVHSIEDIIRMNQQSSEEYMVIGGSQIYKEFLPFADKLEVTLIHDTFEGDTYFPTIDWDMFKLIEQVQGERDKHNPYSFEFRTYITK</sequence>
<evidence type="ECO:0000256" key="3">
    <source>
        <dbReference type="ARBA" id="ARBA00012856"/>
    </source>
</evidence>
<dbReference type="InterPro" id="IPR017925">
    <property type="entry name" value="DHFR_CS"/>
</dbReference>
<dbReference type="PRINTS" id="PR00070">
    <property type="entry name" value="DHFR"/>
</dbReference>
<dbReference type="EMBL" id="LDYG01000028">
    <property type="protein sequence ID" value="KUP06494.1"/>
    <property type="molecule type" value="Genomic_DNA"/>
</dbReference>
<protein>
    <recommendedName>
        <fullName evidence="3 8">Dihydrofolate reductase</fullName>
        <ecNumber evidence="3 8">1.5.1.3</ecNumber>
    </recommendedName>
</protein>
<evidence type="ECO:0000256" key="1">
    <source>
        <dbReference type="ARBA" id="ARBA00004903"/>
    </source>
</evidence>
<dbReference type="AlphaFoldDB" id="A0A147K8I8"/>
<keyword evidence="6 8" id="KW-0560">Oxidoreductase</keyword>
<name>A0A147K8I8_9BACI</name>
<dbReference type="FunFam" id="3.40.430.10:FF:000001">
    <property type="entry name" value="Dihydrofolate reductase"/>
    <property type="match status" value="1"/>
</dbReference>
<dbReference type="GO" id="GO:0005829">
    <property type="term" value="C:cytosol"/>
    <property type="evidence" value="ECO:0007669"/>
    <property type="project" value="TreeGrafter"/>
</dbReference>
<evidence type="ECO:0000313" key="11">
    <source>
        <dbReference type="EMBL" id="KUP06494.1"/>
    </source>
</evidence>
<proteinExistence type="inferred from homology"/>
<evidence type="ECO:0000256" key="9">
    <source>
        <dbReference type="RuleBase" id="RU004474"/>
    </source>
</evidence>
<dbReference type="Proteomes" id="UP000074108">
    <property type="component" value="Unassembled WGS sequence"/>
</dbReference>
<dbReference type="STRING" id="1150625.Q75_08175"/>
<organism evidence="11 12">
    <name type="scientific">Bacillus coahuilensis p1.1.43</name>
    <dbReference type="NCBI Taxonomy" id="1150625"/>
    <lineage>
        <taxon>Bacteria</taxon>
        <taxon>Bacillati</taxon>
        <taxon>Bacillota</taxon>
        <taxon>Bacilli</taxon>
        <taxon>Bacillales</taxon>
        <taxon>Bacillaceae</taxon>
        <taxon>Bacillus</taxon>
    </lineage>
</organism>
<dbReference type="GO" id="GO:0046654">
    <property type="term" value="P:tetrahydrofolate biosynthetic process"/>
    <property type="evidence" value="ECO:0007669"/>
    <property type="project" value="UniProtKB-UniPathway"/>
</dbReference>
<dbReference type="GO" id="GO:0006730">
    <property type="term" value="P:one-carbon metabolic process"/>
    <property type="evidence" value="ECO:0007669"/>
    <property type="project" value="UniProtKB-KW"/>
</dbReference>
<evidence type="ECO:0000256" key="4">
    <source>
        <dbReference type="ARBA" id="ARBA00022563"/>
    </source>
</evidence>
<keyword evidence="12" id="KW-1185">Reference proteome</keyword>
<evidence type="ECO:0000313" key="12">
    <source>
        <dbReference type="Proteomes" id="UP000074108"/>
    </source>
</evidence>
<evidence type="ECO:0000256" key="8">
    <source>
        <dbReference type="PIRNR" id="PIRNR000194"/>
    </source>
</evidence>
<comment type="catalytic activity">
    <reaction evidence="8">
        <text>(6S)-5,6,7,8-tetrahydrofolate + NADP(+) = 7,8-dihydrofolate + NADPH + H(+)</text>
        <dbReference type="Rhea" id="RHEA:15009"/>
        <dbReference type="ChEBI" id="CHEBI:15378"/>
        <dbReference type="ChEBI" id="CHEBI:57451"/>
        <dbReference type="ChEBI" id="CHEBI:57453"/>
        <dbReference type="ChEBI" id="CHEBI:57783"/>
        <dbReference type="ChEBI" id="CHEBI:58349"/>
        <dbReference type="EC" id="1.5.1.3"/>
    </reaction>
</comment>
<dbReference type="InterPro" id="IPR012259">
    <property type="entry name" value="DHFR"/>
</dbReference>
<dbReference type="GO" id="GO:0004146">
    <property type="term" value="F:dihydrofolate reductase activity"/>
    <property type="evidence" value="ECO:0007669"/>
    <property type="project" value="UniProtKB-EC"/>
</dbReference>
<dbReference type="OrthoDB" id="9804315at2"/>
<gene>
    <name evidence="11" type="ORF">Q75_08175</name>
</gene>
<dbReference type="GO" id="GO:0046452">
    <property type="term" value="P:dihydrofolate metabolic process"/>
    <property type="evidence" value="ECO:0007669"/>
    <property type="project" value="TreeGrafter"/>
</dbReference>
<evidence type="ECO:0000256" key="5">
    <source>
        <dbReference type="ARBA" id="ARBA00022857"/>
    </source>
</evidence>
<dbReference type="PROSITE" id="PS51330">
    <property type="entry name" value="DHFR_2"/>
    <property type="match status" value="1"/>
</dbReference>
<dbReference type="SUPFAM" id="SSF53597">
    <property type="entry name" value="Dihydrofolate reductase-like"/>
    <property type="match status" value="1"/>
</dbReference>
<keyword evidence="5 8" id="KW-0521">NADP</keyword>
<dbReference type="Pfam" id="PF00186">
    <property type="entry name" value="DHFR_1"/>
    <property type="match status" value="1"/>
</dbReference>
<dbReference type="EC" id="1.5.1.3" evidence="3 8"/>
<dbReference type="PROSITE" id="PS00075">
    <property type="entry name" value="DHFR_1"/>
    <property type="match status" value="1"/>
</dbReference>
<dbReference type="PANTHER" id="PTHR48069:SF3">
    <property type="entry name" value="DIHYDROFOLATE REDUCTASE"/>
    <property type="match status" value="1"/>
</dbReference>
<comment type="similarity">
    <text evidence="2 8 9">Belongs to the dihydrofolate reductase family.</text>
</comment>
<dbReference type="CDD" id="cd00209">
    <property type="entry name" value="DHFR"/>
    <property type="match status" value="1"/>
</dbReference>
<dbReference type="RefSeq" id="WP_010171979.1">
    <property type="nucleotide sequence ID" value="NZ_LDYG01000028.1"/>
</dbReference>
<comment type="pathway">
    <text evidence="1 8">Cofactor biosynthesis; tetrahydrofolate biosynthesis; 5,6,7,8-tetrahydrofolate from 7,8-dihydrofolate: step 1/1.</text>
</comment>
<dbReference type="PATRIC" id="fig|1150625.3.peg.1730"/>